<dbReference type="AlphaFoldDB" id="A0A5K7S828"/>
<dbReference type="KEGG" id="anf:AQPE_1878"/>
<proteinExistence type="predicted"/>
<dbReference type="RefSeq" id="WP_318350699.1">
    <property type="nucleotide sequence ID" value="NZ_AP018694.1"/>
</dbReference>
<dbReference type="Gene3D" id="1.10.1200.10">
    <property type="entry name" value="ACP-like"/>
    <property type="match status" value="1"/>
</dbReference>
<dbReference type="Proteomes" id="UP001193389">
    <property type="component" value="Chromosome"/>
</dbReference>
<dbReference type="InterPro" id="IPR036736">
    <property type="entry name" value="ACP-like_sf"/>
</dbReference>
<evidence type="ECO:0000313" key="2">
    <source>
        <dbReference type="Proteomes" id="UP001193389"/>
    </source>
</evidence>
<protein>
    <recommendedName>
        <fullName evidence="3">Acyl carrier protein</fullName>
    </recommendedName>
</protein>
<dbReference type="SUPFAM" id="SSF47336">
    <property type="entry name" value="ACP-like"/>
    <property type="match status" value="1"/>
</dbReference>
<keyword evidence="2" id="KW-1185">Reference proteome</keyword>
<reference evidence="1" key="1">
    <citation type="journal article" date="2020" name="Int. J. Syst. Evol. Microbiol.">
        <title>Aquipluma nitroreducens gen. nov. sp. nov., a novel facultatively anaerobic bacterium isolated from a freshwater lake.</title>
        <authorList>
            <person name="Watanabe M."/>
            <person name="Kojima H."/>
            <person name="Fukui M."/>
        </authorList>
    </citation>
    <scope>NUCLEOTIDE SEQUENCE</scope>
    <source>
        <strain evidence="1">MeG22</strain>
    </source>
</reference>
<sequence>MHIIEYKFSQIFKYMGLPEQEIRMDASFVNDFDFEDFQFNCLVFYIGSYFKINIVESDYIELGTIGSTMNFVKRKLKVNSYC</sequence>
<gene>
    <name evidence="1" type="ORF">AQPE_1878</name>
</gene>
<evidence type="ECO:0008006" key="3">
    <source>
        <dbReference type="Google" id="ProtNLM"/>
    </source>
</evidence>
<organism evidence="1 2">
    <name type="scientific">Aquipluma nitroreducens</name>
    <dbReference type="NCBI Taxonomy" id="2010828"/>
    <lineage>
        <taxon>Bacteria</taxon>
        <taxon>Pseudomonadati</taxon>
        <taxon>Bacteroidota</taxon>
        <taxon>Bacteroidia</taxon>
        <taxon>Marinilabiliales</taxon>
        <taxon>Prolixibacteraceae</taxon>
        <taxon>Aquipluma</taxon>
    </lineage>
</organism>
<dbReference type="EMBL" id="AP018694">
    <property type="protein sequence ID" value="BBE17721.1"/>
    <property type="molecule type" value="Genomic_DNA"/>
</dbReference>
<evidence type="ECO:0000313" key="1">
    <source>
        <dbReference type="EMBL" id="BBE17721.1"/>
    </source>
</evidence>
<name>A0A5K7S828_9BACT</name>
<accession>A0A5K7S828</accession>